<dbReference type="EMBL" id="DVIQ01000018">
    <property type="protein sequence ID" value="HIS30468.1"/>
    <property type="molecule type" value="Genomic_DNA"/>
</dbReference>
<feature type="domain" description="Polymerase/histidinol phosphatase N-terminal" evidence="1">
    <location>
        <begin position="5"/>
        <end position="79"/>
    </location>
</feature>
<dbReference type="Pfam" id="PF02811">
    <property type="entry name" value="PHP"/>
    <property type="match status" value="1"/>
</dbReference>
<dbReference type="SUPFAM" id="SSF89550">
    <property type="entry name" value="PHP domain-like"/>
    <property type="match status" value="1"/>
</dbReference>
<reference evidence="2" key="1">
    <citation type="submission" date="2020-10" db="EMBL/GenBank/DDBJ databases">
        <authorList>
            <person name="Gilroy R."/>
        </authorList>
    </citation>
    <scope>NUCLEOTIDE SEQUENCE</scope>
    <source>
        <strain evidence="2">CHK190-19873</strain>
    </source>
</reference>
<dbReference type="Proteomes" id="UP000823935">
    <property type="component" value="Unassembled WGS sequence"/>
</dbReference>
<dbReference type="NCBIfam" id="NF006702">
    <property type="entry name" value="PRK09248.1"/>
    <property type="match status" value="1"/>
</dbReference>
<dbReference type="InterPro" id="IPR016195">
    <property type="entry name" value="Pol/histidinol_Pase-like"/>
</dbReference>
<gene>
    <name evidence="2" type="ORF">IAB44_02820</name>
</gene>
<accession>A0A9D1JJA0</accession>
<sequence length="238" mass="27194">MKYVLDSHTHTIASGHAYSTLHEMAKAASDKGLELLGITEHSMRMPGTCHEYYFQNMRILPREMYGIEVMHGAEVNIMDLNGSLDMKQELLEKMDVVVASMHTPCLKAGSRQENTHAFIEAMKNPWVNIAGHPDDSRYPLDYLALVQAAKEFHVLLELNNNSLHPLGARKDPLPNDVVMLKYCMEYQVPVILDSDAHTQEDVGNHCFLDPLLEEMHFPEELVVNRSVAEYKKFINRFR</sequence>
<dbReference type="InterPro" id="IPR004013">
    <property type="entry name" value="PHP_dom"/>
</dbReference>
<dbReference type="GO" id="GO:0008270">
    <property type="term" value="F:zinc ion binding"/>
    <property type="evidence" value="ECO:0007669"/>
    <property type="project" value="TreeGrafter"/>
</dbReference>
<dbReference type="AlphaFoldDB" id="A0A9D1JJA0"/>
<dbReference type="CDD" id="cd07437">
    <property type="entry name" value="PHP_HisPPase_Ycdx_like"/>
    <property type="match status" value="1"/>
</dbReference>
<protein>
    <submittedName>
        <fullName evidence="2">Phosphatase</fullName>
    </submittedName>
</protein>
<evidence type="ECO:0000313" key="3">
    <source>
        <dbReference type="Proteomes" id="UP000823935"/>
    </source>
</evidence>
<dbReference type="InterPro" id="IPR003141">
    <property type="entry name" value="Pol/His_phosphatase_N"/>
</dbReference>
<organism evidence="2 3">
    <name type="scientific">Candidatus Limivivens intestinipullorum</name>
    <dbReference type="NCBI Taxonomy" id="2840858"/>
    <lineage>
        <taxon>Bacteria</taxon>
        <taxon>Bacillati</taxon>
        <taxon>Bacillota</taxon>
        <taxon>Clostridia</taxon>
        <taxon>Lachnospirales</taxon>
        <taxon>Lachnospiraceae</taxon>
        <taxon>Lachnospiraceae incertae sedis</taxon>
        <taxon>Candidatus Limivivens</taxon>
    </lineage>
</organism>
<reference evidence="2" key="2">
    <citation type="journal article" date="2021" name="PeerJ">
        <title>Extensive microbial diversity within the chicken gut microbiome revealed by metagenomics and culture.</title>
        <authorList>
            <person name="Gilroy R."/>
            <person name="Ravi A."/>
            <person name="Getino M."/>
            <person name="Pursley I."/>
            <person name="Horton D.L."/>
            <person name="Alikhan N.F."/>
            <person name="Baker D."/>
            <person name="Gharbi K."/>
            <person name="Hall N."/>
            <person name="Watson M."/>
            <person name="Adriaenssens E.M."/>
            <person name="Foster-Nyarko E."/>
            <person name="Jarju S."/>
            <person name="Secka A."/>
            <person name="Antonio M."/>
            <person name="Oren A."/>
            <person name="Chaudhuri R.R."/>
            <person name="La Ragione R."/>
            <person name="Hildebrand F."/>
            <person name="Pallen M.J."/>
        </authorList>
    </citation>
    <scope>NUCLEOTIDE SEQUENCE</scope>
    <source>
        <strain evidence="2">CHK190-19873</strain>
    </source>
</reference>
<dbReference type="PANTHER" id="PTHR36928">
    <property type="entry name" value="PHOSPHATASE YCDX-RELATED"/>
    <property type="match status" value="1"/>
</dbReference>
<proteinExistence type="predicted"/>
<name>A0A9D1JJA0_9FIRM</name>
<dbReference type="GO" id="GO:0042578">
    <property type="term" value="F:phosphoric ester hydrolase activity"/>
    <property type="evidence" value="ECO:0007669"/>
    <property type="project" value="TreeGrafter"/>
</dbReference>
<dbReference type="InterPro" id="IPR050243">
    <property type="entry name" value="PHP_phosphatase"/>
</dbReference>
<dbReference type="SMART" id="SM00481">
    <property type="entry name" value="POLIIIAc"/>
    <property type="match status" value="1"/>
</dbReference>
<dbReference type="Gene3D" id="3.20.20.140">
    <property type="entry name" value="Metal-dependent hydrolases"/>
    <property type="match status" value="1"/>
</dbReference>
<evidence type="ECO:0000313" key="2">
    <source>
        <dbReference type="EMBL" id="HIS30468.1"/>
    </source>
</evidence>
<evidence type="ECO:0000259" key="1">
    <source>
        <dbReference type="SMART" id="SM00481"/>
    </source>
</evidence>
<dbReference type="GO" id="GO:0005829">
    <property type="term" value="C:cytosol"/>
    <property type="evidence" value="ECO:0007669"/>
    <property type="project" value="TreeGrafter"/>
</dbReference>
<comment type="caution">
    <text evidence="2">The sequence shown here is derived from an EMBL/GenBank/DDBJ whole genome shotgun (WGS) entry which is preliminary data.</text>
</comment>
<dbReference type="PANTHER" id="PTHR36928:SF1">
    <property type="entry name" value="PHOSPHATASE YCDX-RELATED"/>
    <property type="match status" value="1"/>
</dbReference>